<dbReference type="InterPro" id="IPR054722">
    <property type="entry name" value="PolX-like_BBD"/>
</dbReference>
<dbReference type="PANTHER" id="PTHR37610">
    <property type="entry name" value="CCHC-TYPE DOMAIN-CONTAINING PROTEIN"/>
    <property type="match status" value="1"/>
</dbReference>
<name>A0AAV8TMP6_9ROSI</name>
<keyword evidence="5" id="KW-1185">Reference proteome</keyword>
<dbReference type="AlphaFoldDB" id="A0AAV8TMP6"/>
<dbReference type="InterPro" id="IPR029472">
    <property type="entry name" value="Copia-like_N"/>
</dbReference>
<feature type="domain" description="Retrovirus-related Pol polyprotein from transposon TNT 1-94-like beta-barrel" evidence="3">
    <location>
        <begin position="334"/>
        <end position="406"/>
    </location>
</feature>
<evidence type="ECO:0000259" key="1">
    <source>
        <dbReference type="Pfam" id="PF13976"/>
    </source>
</evidence>
<proteinExistence type="predicted"/>
<dbReference type="InterPro" id="IPR025724">
    <property type="entry name" value="GAG-pre-integrase_dom"/>
</dbReference>
<sequence length="509" mass="57092">MSPDDLAKILAAINIKNSTDDPYHVNHSEAPGFSLVNTPLTGSNYLSWSRSVQIALRAKKKLEFINGKIKALLPDSDEYEKWLTADSMVVSWLLNAISKDISNAFRCGESNGPMIYQIEREIAGYHQGTSSVTNYYTNLKRRWDELQCLAPLPVCCDFGTAIADYDNNRCLMQFLMGLGDEYDNVKNQVLLTDPLPSINKPFSMVLSVEKQREVQTDTTDSSETAAVMLAQRHSSDNRGNRGTGNARNFSRKADRKKQYCSKCKTMGHTIDDFAADTPLVPVTMQTKGIEPLPTTMPDYLQQEFQKFLQSKGSSTTSVDGDIRNVNFAGTLDNWIMDIGATDHITPYLHFFDHVIKLSPPTTIRLPDNSTRLVTHIGNIRLNDRVVLYNVLYVPSFSCNLLSDLQTSEVLAKGTVIRDLYYLTKDSFLKQISCSSVARCSEHSKHLALLWHARLGHVSFKRLKHVDGVAHCDYTELMCPVCPVAKQTRLSFPTSTISSVQVFDLIHVDL</sequence>
<feature type="domain" description="Retrotransposon Copia-like N-terminal" evidence="2">
    <location>
        <begin position="27"/>
        <end position="70"/>
    </location>
</feature>
<feature type="domain" description="GAG-pre-integrase" evidence="1">
    <location>
        <begin position="419"/>
        <end position="486"/>
    </location>
</feature>
<gene>
    <name evidence="4" type="ORF">K2173_020641</name>
</gene>
<dbReference type="EMBL" id="JAIWQS010000004">
    <property type="protein sequence ID" value="KAJ8767701.1"/>
    <property type="molecule type" value="Genomic_DNA"/>
</dbReference>
<evidence type="ECO:0000313" key="4">
    <source>
        <dbReference type="EMBL" id="KAJ8767701.1"/>
    </source>
</evidence>
<accession>A0AAV8TMP6</accession>
<evidence type="ECO:0000259" key="2">
    <source>
        <dbReference type="Pfam" id="PF14244"/>
    </source>
</evidence>
<dbReference type="Pfam" id="PF22936">
    <property type="entry name" value="Pol_BBD"/>
    <property type="match status" value="1"/>
</dbReference>
<comment type="caution">
    <text evidence="4">The sequence shown here is derived from an EMBL/GenBank/DDBJ whole genome shotgun (WGS) entry which is preliminary data.</text>
</comment>
<dbReference type="PANTHER" id="PTHR37610:SF40">
    <property type="entry name" value="OS01G0909600 PROTEIN"/>
    <property type="match status" value="1"/>
</dbReference>
<dbReference type="Pfam" id="PF14244">
    <property type="entry name" value="Retrotran_gag_3"/>
    <property type="match status" value="1"/>
</dbReference>
<reference evidence="4 5" key="1">
    <citation type="submission" date="2021-09" db="EMBL/GenBank/DDBJ databases">
        <title>Genomic insights and catalytic innovation underlie evolution of tropane alkaloids biosynthesis.</title>
        <authorList>
            <person name="Wang Y.-J."/>
            <person name="Tian T."/>
            <person name="Huang J.-P."/>
            <person name="Huang S.-X."/>
        </authorList>
    </citation>
    <scope>NUCLEOTIDE SEQUENCE [LARGE SCALE GENOMIC DNA]</scope>
    <source>
        <strain evidence="4">KIB-2018</strain>
        <tissue evidence="4">Leaf</tissue>
    </source>
</reference>
<organism evidence="4 5">
    <name type="scientific">Erythroxylum novogranatense</name>
    <dbReference type="NCBI Taxonomy" id="1862640"/>
    <lineage>
        <taxon>Eukaryota</taxon>
        <taxon>Viridiplantae</taxon>
        <taxon>Streptophyta</taxon>
        <taxon>Embryophyta</taxon>
        <taxon>Tracheophyta</taxon>
        <taxon>Spermatophyta</taxon>
        <taxon>Magnoliopsida</taxon>
        <taxon>eudicotyledons</taxon>
        <taxon>Gunneridae</taxon>
        <taxon>Pentapetalae</taxon>
        <taxon>rosids</taxon>
        <taxon>fabids</taxon>
        <taxon>Malpighiales</taxon>
        <taxon>Erythroxylaceae</taxon>
        <taxon>Erythroxylum</taxon>
    </lineage>
</organism>
<dbReference type="Proteomes" id="UP001159364">
    <property type="component" value="Linkage Group LG04"/>
</dbReference>
<evidence type="ECO:0008006" key="6">
    <source>
        <dbReference type="Google" id="ProtNLM"/>
    </source>
</evidence>
<evidence type="ECO:0000313" key="5">
    <source>
        <dbReference type="Proteomes" id="UP001159364"/>
    </source>
</evidence>
<evidence type="ECO:0000259" key="3">
    <source>
        <dbReference type="Pfam" id="PF22936"/>
    </source>
</evidence>
<protein>
    <recommendedName>
        <fullName evidence="6">GAG-pre-integrase domain-containing protein</fullName>
    </recommendedName>
</protein>
<dbReference type="Pfam" id="PF13976">
    <property type="entry name" value="gag_pre-integrs"/>
    <property type="match status" value="1"/>
</dbReference>